<reference evidence="1 2" key="1">
    <citation type="submission" date="2018-11" db="EMBL/GenBank/DDBJ databases">
        <title>Microbial catabolism of amino acid.</title>
        <authorList>
            <person name="Hibi M."/>
            <person name="Ogawa J."/>
        </authorList>
    </citation>
    <scope>NUCLEOTIDE SEQUENCE [LARGE SCALE GENOMIC DNA]</scope>
    <source>
        <strain evidence="1 2">C31-06</strain>
    </source>
</reference>
<comment type="caution">
    <text evidence="1">The sequence shown here is derived from an EMBL/GenBank/DDBJ whole genome shotgun (WGS) entry which is preliminary data.</text>
</comment>
<evidence type="ECO:0000313" key="1">
    <source>
        <dbReference type="EMBL" id="GCE39599.1"/>
    </source>
</evidence>
<protein>
    <submittedName>
        <fullName evidence="1">Uncharacterized protein</fullName>
    </submittedName>
</protein>
<organism evidence="1 2">
    <name type="scientific">Rhodococcus wratislaviensis</name>
    <name type="common">Tsukamurella wratislaviensis</name>
    <dbReference type="NCBI Taxonomy" id="44752"/>
    <lineage>
        <taxon>Bacteria</taxon>
        <taxon>Bacillati</taxon>
        <taxon>Actinomycetota</taxon>
        <taxon>Actinomycetes</taxon>
        <taxon>Mycobacteriales</taxon>
        <taxon>Nocardiaceae</taxon>
        <taxon>Rhodococcus</taxon>
    </lineage>
</organism>
<dbReference type="AlphaFoldDB" id="A0A402C7M4"/>
<gene>
    <name evidence="1" type="ORF">Rhow_003123</name>
</gene>
<sequence length="204" mass="21920">MPLGWENDVFSRNKDGTFTALDYAVIRLNPDVVVPSKYRGTTDVVVSTVGDASLLNLGCNHGATTGKNCGIIFTGIYLIYLHTELGGDVGRRFGLSDRGGEKVVGLNIGMDFGTQADDVLREGHADAGGYQRKMVATAPSSLGAVSTASLLTLRGDSWLTACVPACARSRDELLLTRGEWAAARDIPRLLHEHDQLPEFAVDLR</sequence>
<evidence type="ECO:0000313" key="2">
    <source>
        <dbReference type="Proteomes" id="UP000287519"/>
    </source>
</evidence>
<dbReference type="Proteomes" id="UP000287519">
    <property type="component" value="Unassembled WGS sequence"/>
</dbReference>
<dbReference type="EMBL" id="BHYM01000028">
    <property type="protein sequence ID" value="GCE39599.1"/>
    <property type="molecule type" value="Genomic_DNA"/>
</dbReference>
<accession>A0A402C7M4</accession>
<name>A0A402C7M4_RHOWR</name>
<keyword evidence="2" id="KW-1185">Reference proteome</keyword>
<proteinExistence type="predicted"/>